<keyword evidence="3" id="KW-1185">Reference proteome</keyword>
<dbReference type="EMBL" id="AVPF01000013">
    <property type="protein sequence ID" value="KGX89703.1"/>
    <property type="molecule type" value="Genomic_DNA"/>
</dbReference>
<sequence>MSIQKCLNCGKQFLWKEVQKAIFWGYKPIECQQCGTKHTVTMKTRTLIALFAGVTVLIVDFINISLYLDIILSVMGILSIGLLYPFFAKYKVRLKIK</sequence>
<dbReference type="OrthoDB" id="2970506at2"/>
<evidence type="ECO:0008006" key="4">
    <source>
        <dbReference type="Google" id="ProtNLM"/>
    </source>
</evidence>
<dbReference type="AlphaFoldDB" id="A0A0A5GEQ7"/>
<dbReference type="RefSeq" id="WP_036842046.1">
    <property type="nucleotide sequence ID" value="NZ_AULJ01000031.1"/>
</dbReference>
<keyword evidence="1" id="KW-1133">Transmembrane helix</keyword>
<keyword evidence="1" id="KW-0812">Transmembrane</keyword>
<dbReference type="InterPro" id="IPR026369">
    <property type="entry name" value="CxxC_20_CxxC"/>
</dbReference>
<comment type="caution">
    <text evidence="2">The sequence shown here is derived from an EMBL/GenBank/DDBJ whole genome shotgun (WGS) entry which is preliminary data.</text>
</comment>
<feature type="transmembrane region" description="Helical" evidence="1">
    <location>
        <begin position="47"/>
        <end position="64"/>
    </location>
</feature>
<proteinExistence type="predicted"/>
<dbReference type="NCBIfam" id="TIGR04104">
    <property type="entry name" value="cxxc_20_cxxc"/>
    <property type="match status" value="1"/>
</dbReference>
<organism evidence="2 3">
    <name type="scientific">Pontibacillus marinus BH030004 = DSM 16465</name>
    <dbReference type="NCBI Taxonomy" id="1385511"/>
    <lineage>
        <taxon>Bacteria</taxon>
        <taxon>Bacillati</taxon>
        <taxon>Bacillota</taxon>
        <taxon>Bacilli</taxon>
        <taxon>Bacillales</taxon>
        <taxon>Bacillaceae</taxon>
        <taxon>Pontibacillus</taxon>
    </lineage>
</organism>
<name>A0A0A5GEQ7_9BACI</name>
<reference evidence="2 3" key="1">
    <citation type="submission" date="2013-08" db="EMBL/GenBank/DDBJ databases">
        <authorList>
            <person name="Huang J."/>
            <person name="Wang G."/>
        </authorList>
    </citation>
    <scope>NUCLEOTIDE SEQUENCE [LARGE SCALE GENOMIC DNA]</scope>
    <source>
        <strain evidence="2 3">BH030004</strain>
    </source>
</reference>
<dbReference type="STRING" id="1385511.GCA_000425225_02468"/>
<evidence type="ECO:0000256" key="1">
    <source>
        <dbReference type="SAM" id="Phobius"/>
    </source>
</evidence>
<evidence type="ECO:0000313" key="3">
    <source>
        <dbReference type="Proteomes" id="UP000030403"/>
    </source>
</evidence>
<feature type="transmembrane region" description="Helical" evidence="1">
    <location>
        <begin position="70"/>
        <end position="87"/>
    </location>
</feature>
<gene>
    <name evidence="2" type="ORF">N783_04885</name>
</gene>
<protein>
    <recommendedName>
        <fullName evidence="4">Cxxc_20_cxxc protein</fullName>
    </recommendedName>
</protein>
<accession>A0A0A5GEQ7</accession>
<dbReference type="eggNOG" id="ENOG5033HS6">
    <property type="taxonomic scope" value="Bacteria"/>
</dbReference>
<evidence type="ECO:0000313" key="2">
    <source>
        <dbReference type="EMBL" id="KGX89703.1"/>
    </source>
</evidence>
<keyword evidence="1" id="KW-0472">Membrane</keyword>
<dbReference type="Proteomes" id="UP000030403">
    <property type="component" value="Unassembled WGS sequence"/>
</dbReference>